<evidence type="ECO:0000313" key="1">
    <source>
        <dbReference type="EMBL" id="ALO28224.1"/>
    </source>
</evidence>
<evidence type="ECO:0000313" key="2">
    <source>
        <dbReference type="Proteomes" id="UP000058857"/>
    </source>
</evidence>
<reference evidence="1 2" key="1">
    <citation type="journal article" date="2015" name="PLoS Negl. Trop. Dis.">
        <title>Distribution of Plasmids in Distinct Leptospira Pathogenic Species.</title>
        <authorList>
            <person name="Wang Y."/>
            <person name="Zhuang X."/>
            <person name="Zhong Y."/>
            <person name="Zhang C."/>
            <person name="Zhang Y."/>
            <person name="Zeng L."/>
            <person name="Zhu Y."/>
            <person name="He P."/>
            <person name="Dong K."/>
            <person name="Pal U."/>
            <person name="Guo X."/>
            <person name="Qin J."/>
        </authorList>
    </citation>
    <scope>NUCLEOTIDE SEQUENCE [LARGE SCALE GENOMIC DNA]</scope>
    <source>
        <strain evidence="1 2">56604</strain>
    </source>
</reference>
<dbReference type="PATRIC" id="fig|280505.15.peg.3971"/>
<protein>
    <submittedName>
        <fullName evidence="1">Uncharacterized protein</fullName>
    </submittedName>
</protein>
<proteinExistence type="predicted"/>
<dbReference type="EMBL" id="CP012030">
    <property type="protein sequence ID" value="ALO28224.1"/>
    <property type="molecule type" value="Genomic_DNA"/>
</dbReference>
<gene>
    <name evidence="1" type="ORF">LBBP_04082</name>
</gene>
<dbReference type="Proteomes" id="UP000058857">
    <property type="component" value="Chromosome 2"/>
</dbReference>
<name>A0A0S2IX28_LEPBO</name>
<sequence length="99" mass="12039">MEDLSRNPRQFGDRKRNSHIVDLHHEKILLSLEKTTNLTMDDEAAKFCGPLSLPKKEWGTVRFMSEFFKKDRREMMFLKNDPFFLIYKGNRFFEIREFF</sequence>
<organism evidence="1">
    <name type="scientific">Leptospira borgpetersenii serovar Ballum</name>
    <dbReference type="NCBI Taxonomy" id="280505"/>
    <lineage>
        <taxon>Bacteria</taxon>
        <taxon>Pseudomonadati</taxon>
        <taxon>Spirochaetota</taxon>
        <taxon>Spirochaetia</taxon>
        <taxon>Leptospirales</taxon>
        <taxon>Leptospiraceae</taxon>
        <taxon>Leptospira</taxon>
    </lineage>
</organism>
<accession>A0A0S2IX28</accession>
<dbReference type="AlphaFoldDB" id="A0A0S2IX28"/>